<gene>
    <name evidence="2" type="ORF">KI387_029770</name>
</gene>
<organism evidence="2 3">
    <name type="scientific">Taxus chinensis</name>
    <name type="common">Chinese yew</name>
    <name type="synonym">Taxus wallichiana var. chinensis</name>
    <dbReference type="NCBI Taxonomy" id="29808"/>
    <lineage>
        <taxon>Eukaryota</taxon>
        <taxon>Viridiplantae</taxon>
        <taxon>Streptophyta</taxon>
        <taxon>Embryophyta</taxon>
        <taxon>Tracheophyta</taxon>
        <taxon>Spermatophyta</taxon>
        <taxon>Pinopsida</taxon>
        <taxon>Pinidae</taxon>
        <taxon>Conifers II</taxon>
        <taxon>Cupressales</taxon>
        <taxon>Taxaceae</taxon>
        <taxon>Taxus</taxon>
    </lineage>
</organism>
<proteinExistence type="predicted"/>
<comment type="caution">
    <text evidence="2">The sequence shown here is derived from an EMBL/GenBank/DDBJ whole genome shotgun (WGS) entry which is preliminary data.</text>
</comment>
<feature type="region of interest" description="Disordered" evidence="1">
    <location>
        <begin position="20"/>
        <end position="54"/>
    </location>
</feature>
<accession>A0AA38FCY2</accession>
<evidence type="ECO:0000313" key="3">
    <source>
        <dbReference type="Proteomes" id="UP000824469"/>
    </source>
</evidence>
<protein>
    <submittedName>
        <fullName evidence="2">Uncharacterized protein</fullName>
    </submittedName>
</protein>
<reference evidence="2 3" key="1">
    <citation type="journal article" date="2021" name="Nat. Plants">
        <title>The Taxus genome provides insights into paclitaxel biosynthesis.</title>
        <authorList>
            <person name="Xiong X."/>
            <person name="Gou J."/>
            <person name="Liao Q."/>
            <person name="Li Y."/>
            <person name="Zhou Q."/>
            <person name="Bi G."/>
            <person name="Li C."/>
            <person name="Du R."/>
            <person name="Wang X."/>
            <person name="Sun T."/>
            <person name="Guo L."/>
            <person name="Liang H."/>
            <person name="Lu P."/>
            <person name="Wu Y."/>
            <person name="Zhang Z."/>
            <person name="Ro D.K."/>
            <person name="Shang Y."/>
            <person name="Huang S."/>
            <person name="Yan J."/>
        </authorList>
    </citation>
    <scope>NUCLEOTIDE SEQUENCE [LARGE SCALE GENOMIC DNA]</scope>
    <source>
        <strain evidence="2">Ta-2019</strain>
    </source>
</reference>
<dbReference type="EMBL" id="JAHRHJ020000010">
    <property type="protein sequence ID" value="KAH9298088.1"/>
    <property type="molecule type" value="Genomic_DNA"/>
</dbReference>
<evidence type="ECO:0000313" key="2">
    <source>
        <dbReference type="EMBL" id="KAH9298088.1"/>
    </source>
</evidence>
<dbReference type="AlphaFoldDB" id="A0AA38FCY2"/>
<keyword evidence="3" id="KW-1185">Reference proteome</keyword>
<dbReference type="Proteomes" id="UP000824469">
    <property type="component" value="Unassembled WGS sequence"/>
</dbReference>
<name>A0AA38FCY2_TAXCH</name>
<evidence type="ECO:0000256" key="1">
    <source>
        <dbReference type="SAM" id="MobiDB-lite"/>
    </source>
</evidence>
<sequence>GKWCTQGAQKWRTTMDVDRANGAPKAHRSGARQWMSTGKTVRPRCAHRSGARQW</sequence>
<feature type="non-terminal residue" evidence="2">
    <location>
        <position position="1"/>
    </location>
</feature>
<feature type="non-terminal residue" evidence="2">
    <location>
        <position position="54"/>
    </location>
</feature>
<feature type="compositionally biased region" description="Basic residues" evidence="1">
    <location>
        <begin position="41"/>
        <end position="54"/>
    </location>
</feature>